<gene>
    <name evidence="1" type="ORF">CCHL11_03274</name>
</gene>
<dbReference type="Proteomes" id="UP000186583">
    <property type="component" value="Unassembled WGS sequence"/>
</dbReference>
<sequence length="40" mass="4341">MGSPDLPYPIVDVREVVEAHVKVGENTAAKGRYIISGDRT</sequence>
<reference evidence="1 2" key="1">
    <citation type="submission" date="2016-11" db="EMBL/GenBank/DDBJ databases">
        <title>Draft Genome Assembly of Colletotrichum chlorophyti a pathogen of herbaceous plants.</title>
        <authorList>
            <person name="Gan P."/>
            <person name="Narusaka M."/>
            <person name="Tsushima A."/>
            <person name="Narusaka Y."/>
            <person name="Takano Y."/>
            <person name="Shirasu K."/>
        </authorList>
    </citation>
    <scope>NUCLEOTIDE SEQUENCE [LARGE SCALE GENOMIC DNA]</scope>
    <source>
        <strain evidence="1 2">NTL11</strain>
    </source>
</reference>
<comment type="caution">
    <text evidence="1">The sequence shown here is derived from an EMBL/GenBank/DDBJ whole genome shotgun (WGS) entry which is preliminary data.</text>
</comment>
<accession>A0A1Q8S3Y8</accession>
<evidence type="ECO:0000313" key="1">
    <source>
        <dbReference type="EMBL" id="OLN96106.1"/>
    </source>
</evidence>
<dbReference type="EMBL" id="MPGH01000022">
    <property type="protein sequence ID" value="OLN96106.1"/>
    <property type="molecule type" value="Genomic_DNA"/>
</dbReference>
<dbReference type="AlphaFoldDB" id="A0A1Q8S3Y8"/>
<name>A0A1Q8S3Y8_9PEZI</name>
<organism evidence="1 2">
    <name type="scientific">Colletotrichum chlorophyti</name>
    <dbReference type="NCBI Taxonomy" id="708187"/>
    <lineage>
        <taxon>Eukaryota</taxon>
        <taxon>Fungi</taxon>
        <taxon>Dikarya</taxon>
        <taxon>Ascomycota</taxon>
        <taxon>Pezizomycotina</taxon>
        <taxon>Sordariomycetes</taxon>
        <taxon>Hypocreomycetidae</taxon>
        <taxon>Glomerellales</taxon>
        <taxon>Glomerellaceae</taxon>
        <taxon>Colletotrichum</taxon>
    </lineage>
</organism>
<protein>
    <submittedName>
        <fullName evidence="1">Uncharacterized protein</fullName>
    </submittedName>
</protein>
<evidence type="ECO:0000313" key="2">
    <source>
        <dbReference type="Proteomes" id="UP000186583"/>
    </source>
</evidence>
<dbReference type="OrthoDB" id="2735536at2759"/>
<keyword evidence="2" id="KW-1185">Reference proteome</keyword>
<dbReference type="Gene3D" id="3.40.50.720">
    <property type="entry name" value="NAD(P)-binding Rossmann-like Domain"/>
    <property type="match status" value="1"/>
</dbReference>
<proteinExistence type="predicted"/>